<reference evidence="4 5" key="1">
    <citation type="submission" date="2019-02" db="EMBL/GenBank/DDBJ databases">
        <title>Sequencing the genomes of 1000 actinobacteria strains.</title>
        <authorList>
            <person name="Klenk H.-P."/>
        </authorList>
    </citation>
    <scope>NUCLEOTIDE SEQUENCE [LARGE SCALE GENOMIC DNA]</scope>
    <source>
        <strain evidence="4 5">DSM 44509</strain>
    </source>
</reference>
<accession>A0A4Q7YBR8</accession>
<keyword evidence="5" id="KW-1185">Reference proteome</keyword>
<dbReference type="Pfam" id="PF00571">
    <property type="entry name" value="CBS"/>
    <property type="match status" value="2"/>
</dbReference>
<sequence length="142" mass="15159">MQISQLLRTKGRAVATIDGSDSVRSALALLAEKGIGALVVSSDGRRIDGIVSERDVARGLHDRGAGLLADPVSSVMTTQVHVCPPEASVDSLARTMTDHRVRHVPVVAEGVLVGIVSIGDVVKARLDELEEERRQLVDYIQS</sequence>
<proteinExistence type="predicted"/>
<dbReference type="Proteomes" id="UP000292507">
    <property type="component" value="Unassembled WGS sequence"/>
</dbReference>
<feature type="domain" description="CBS" evidence="3">
    <location>
        <begin position="8"/>
        <end position="67"/>
    </location>
</feature>
<dbReference type="PROSITE" id="PS51371">
    <property type="entry name" value="CBS"/>
    <property type="match status" value="2"/>
</dbReference>
<name>A0A4Q7YBR8_9ACTN</name>
<organism evidence="4 5">
    <name type="scientific">Blastococcus saxobsidens</name>
    <dbReference type="NCBI Taxonomy" id="138336"/>
    <lineage>
        <taxon>Bacteria</taxon>
        <taxon>Bacillati</taxon>
        <taxon>Actinomycetota</taxon>
        <taxon>Actinomycetes</taxon>
        <taxon>Geodermatophilales</taxon>
        <taxon>Geodermatophilaceae</taxon>
        <taxon>Blastococcus</taxon>
    </lineage>
</organism>
<dbReference type="CDD" id="cd04623">
    <property type="entry name" value="CBS_pair_bac_euk"/>
    <property type="match status" value="1"/>
</dbReference>
<evidence type="ECO:0000256" key="1">
    <source>
        <dbReference type="ARBA" id="ARBA00023122"/>
    </source>
</evidence>
<dbReference type="InterPro" id="IPR051257">
    <property type="entry name" value="Diverse_CBS-Domain"/>
</dbReference>
<evidence type="ECO:0000259" key="3">
    <source>
        <dbReference type="PROSITE" id="PS51371"/>
    </source>
</evidence>
<dbReference type="PANTHER" id="PTHR43080">
    <property type="entry name" value="CBS DOMAIN-CONTAINING PROTEIN CBSX3, MITOCHONDRIAL"/>
    <property type="match status" value="1"/>
</dbReference>
<evidence type="ECO:0000313" key="5">
    <source>
        <dbReference type="Proteomes" id="UP000292507"/>
    </source>
</evidence>
<dbReference type="OrthoDB" id="9807125at2"/>
<feature type="domain" description="CBS" evidence="3">
    <location>
        <begin position="76"/>
        <end position="131"/>
    </location>
</feature>
<protein>
    <submittedName>
        <fullName evidence="4">CBS domain protein</fullName>
    </submittedName>
</protein>
<dbReference type="InterPro" id="IPR046342">
    <property type="entry name" value="CBS_dom_sf"/>
</dbReference>
<evidence type="ECO:0000313" key="4">
    <source>
        <dbReference type="EMBL" id="RZU34328.1"/>
    </source>
</evidence>
<dbReference type="InterPro" id="IPR000644">
    <property type="entry name" value="CBS_dom"/>
</dbReference>
<gene>
    <name evidence="4" type="ORF">BKA19_4091</name>
</gene>
<dbReference type="SUPFAM" id="SSF54631">
    <property type="entry name" value="CBS-domain pair"/>
    <property type="match status" value="1"/>
</dbReference>
<dbReference type="InterPro" id="IPR044725">
    <property type="entry name" value="CBSX3_CBS_dom"/>
</dbReference>
<dbReference type="PANTHER" id="PTHR43080:SF2">
    <property type="entry name" value="CBS DOMAIN-CONTAINING PROTEIN"/>
    <property type="match status" value="1"/>
</dbReference>
<dbReference type="EMBL" id="SHKV01000001">
    <property type="protein sequence ID" value="RZU34328.1"/>
    <property type="molecule type" value="Genomic_DNA"/>
</dbReference>
<dbReference type="AlphaFoldDB" id="A0A4Q7YBR8"/>
<dbReference type="Gene3D" id="3.10.580.10">
    <property type="entry name" value="CBS-domain"/>
    <property type="match status" value="1"/>
</dbReference>
<keyword evidence="1 2" id="KW-0129">CBS domain</keyword>
<dbReference type="RefSeq" id="WP_104526605.1">
    <property type="nucleotide sequence ID" value="NZ_POQT01000001.1"/>
</dbReference>
<dbReference type="SMART" id="SM00116">
    <property type="entry name" value="CBS"/>
    <property type="match status" value="2"/>
</dbReference>
<comment type="caution">
    <text evidence="4">The sequence shown here is derived from an EMBL/GenBank/DDBJ whole genome shotgun (WGS) entry which is preliminary data.</text>
</comment>
<evidence type="ECO:0000256" key="2">
    <source>
        <dbReference type="PROSITE-ProRule" id="PRU00703"/>
    </source>
</evidence>